<accession>A0A929N0U0</accession>
<reference evidence="1" key="1">
    <citation type="submission" date="2020-04" db="EMBL/GenBank/DDBJ databases">
        <title>Deep metagenomics examines the oral microbiome during advanced dental caries in children, revealing novel taxa and co-occurrences with host molecules.</title>
        <authorList>
            <person name="Baker J.L."/>
            <person name="Morton J.T."/>
            <person name="Dinis M."/>
            <person name="Alvarez R."/>
            <person name="Tran N.C."/>
            <person name="Knight R."/>
            <person name="Edlund A."/>
        </authorList>
    </citation>
    <scope>NUCLEOTIDE SEQUENCE</scope>
    <source>
        <strain evidence="1">JCVI_32_bin.64</strain>
    </source>
</reference>
<name>A0A929N0U0_9ACTO</name>
<dbReference type="Proteomes" id="UP000718630">
    <property type="component" value="Unassembled WGS sequence"/>
</dbReference>
<dbReference type="Pfam" id="PF06074">
    <property type="entry name" value="Portal_Mu"/>
    <property type="match status" value="1"/>
</dbReference>
<dbReference type="AlphaFoldDB" id="A0A929N0U0"/>
<evidence type="ECO:0008006" key="3">
    <source>
        <dbReference type="Google" id="ProtNLM"/>
    </source>
</evidence>
<protein>
    <recommendedName>
        <fullName evidence="3">DUF935 family protein</fullName>
    </recommendedName>
</protein>
<dbReference type="EMBL" id="JABZFZ010000054">
    <property type="protein sequence ID" value="MBF0939610.1"/>
    <property type="molecule type" value="Genomic_DNA"/>
</dbReference>
<proteinExistence type="predicted"/>
<evidence type="ECO:0000313" key="2">
    <source>
        <dbReference type="Proteomes" id="UP000718630"/>
    </source>
</evidence>
<gene>
    <name evidence="1" type="ORF">HXK03_01860</name>
</gene>
<feature type="non-terminal residue" evidence="1">
    <location>
        <position position="1"/>
    </location>
</feature>
<sequence>GGQSLLRSAYKNWILKDRLLRIQALVAERNGLGVPVYTGAKPPENATSDEVQQWMAAEKEAGLKVAKSFRAGESAGASIPATSDLTLKGVTGDLPDLNAPIRYQDEQIARSVLAHFLNLGTETGSWALGSTFADFFTQSLNAVSQQVCDVTQQHVVEDLVDVNWGGGEPAPRLVVETIGKEHPATAEAIKQLVDGGIITPGEALDSHMRTLYGLPIETAPAKEPQNANA</sequence>
<dbReference type="InterPro" id="IPR009279">
    <property type="entry name" value="Portal_Mu"/>
</dbReference>
<comment type="caution">
    <text evidence="1">The sequence shown here is derived from an EMBL/GenBank/DDBJ whole genome shotgun (WGS) entry which is preliminary data.</text>
</comment>
<evidence type="ECO:0000313" key="1">
    <source>
        <dbReference type="EMBL" id="MBF0939610.1"/>
    </source>
</evidence>
<organism evidence="1 2">
    <name type="scientific">Schaalia georgiae</name>
    <dbReference type="NCBI Taxonomy" id="52768"/>
    <lineage>
        <taxon>Bacteria</taxon>
        <taxon>Bacillati</taxon>
        <taxon>Actinomycetota</taxon>
        <taxon>Actinomycetes</taxon>
        <taxon>Actinomycetales</taxon>
        <taxon>Actinomycetaceae</taxon>
        <taxon>Schaalia</taxon>
    </lineage>
</organism>